<feature type="compositionally biased region" description="Polar residues" evidence="1">
    <location>
        <begin position="588"/>
        <end position="600"/>
    </location>
</feature>
<evidence type="ECO:0008006" key="4">
    <source>
        <dbReference type="Google" id="ProtNLM"/>
    </source>
</evidence>
<feature type="region of interest" description="Disordered" evidence="1">
    <location>
        <begin position="324"/>
        <end position="366"/>
    </location>
</feature>
<reference evidence="2 3" key="1">
    <citation type="journal article" date="2024" name="IMA Fungus">
        <title>IMA Genome - F19 : A genome assembly and annotation guide to empower mycologists, including annotated draft genome sequences of Ceratocystis pirilliformis, Diaporthe australafricana, Fusarium ophioides, Paecilomyces lecythidis, and Sporothrix stenoceras.</title>
        <authorList>
            <person name="Aylward J."/>
            <person name="Wilson A.M."/>
            <person name="Visagie C.M."/>
            <person name="Spraker J."/>
            <person name="Barnes I."/>
            <person name="Buitendag C."/>
            <person name="Ceriani C."/>
            <person name="Del Mar Angel L."/>
            <person name="du Plessis D."/>
            <person name="Fuchs T."/>
            <person name="Gasser K."/>
            <person name="Kramer D."/>
            <person name="Li W."/>
            <person name="Munsamy K."/>
            <person name="Piso A."/>
            <person name="Price J.L."/>
            <person name="Sonnekus B."/>
            <person name="Thomas C."/>
            <person name="van der Nest A."/>
            <person name="van Dijk A."/>
            <person name="van Heerden A."/>
            <person name="van Vuuren N."/>
            <person name="Yilmaz N."/>
            <person name="Duong T.A."/>
            <person name="van der Merwe N.A."/>
            <person name="Wingfield M.J."/>
            <person name="Wingfield B.D."/>
        </authorList>
    </citation>
    <scope>NUCLEOTIDE SEQUENCE [LARGE SCALE GENOMIC DNA]</scope>
    <source>
        <strain evidence="2 3">CMW 5346</strain>
    </source>
</reference>
<feature type="compositionally biased region" description="Polar residues" evidence="1">
    <location>
        <begin position="663"/>
        <end position="673"/>
    </location>
</feature>
<feature type="region of interest" description="Disordered" evidence="1">
    <location>
        <begin position="689"/>
        <end position="722"/>
    </location>
</feature>
<feature type="compositionally biased region" description="Low complexity" evidence="1">
    <location>
        <begin position="331"/>
        <end position="343"/>
    </location>
</feature>
<name>A0ABR3ZSG0_9PEZI</name>
<dbReference type="Proteomes" id="UP001583186">
    <property type="component" value="Unassembled WGS sequence"/>
</dbReference>
<feature type="region of interest" description="Disordered" evidence="1">
    <location>
        <begin position="104"/>
        <end position="123"/>
    </location>
</feature>
<gene>
    <name evidence="2" type="ORF">Sste5346_000416</name>
</gene>
<feature type="compositionally biased region" description="Basic and acidic residues" evidence="1">
    <location>
        <begin position="542"/>
        <end position="552"/>
    </location>
</feature>
<feature type="compositionally biased region" description="Polar residues" evidence="1">
    <location>
        <begin position="631"/>
        <end position="654"/>
    </location>
</feature>
<dbReference type="EMBL" id="JAWCUI010000002">
    <property type="protein sequence ID" value="KAL1903132.1"/>
    <property type="molecule type" value="Genomic_DNA"/>
</dbReference>
<evidence type="ECO:0000313" key="3">
    <source>
        <dbReference type="Proteomes" id="UP001583186"/>
    </source>
</evidence>
<feature type="compositionally biased region" description="Low complexity" evidence="1">
    <location>
        <begin position="212"/>
        <end position="228"/>
    </location>
</feature>
<accession>A0ABR3ZSG0</accession>
<feature type="region of interest" description="Disordered" evidence="1">
    <location>
        <begin position="736"/>
        <end position="757"/>
    </location>
</feature>
<feature type="compositionally biased region" description="Polar residues" evidence="1">
    <location>
        <begin position="104"/>
        <end position="121"/>
    </location>
</feature>
<feature type="region of interest" description="Disordered" evidence="1">
    <location>
        <begin position="508"/>
        <end position="674"/>
    </location>
</feature>
<evidence type="ECO:0000256" key="1">
    <source>
        <dbReference type="SAM" id="MobiDB-lite"/>
    </source>
</evidence>
<protein>
    <recommendedName>
        <fullName evidence="4">Developmental regulatory protein wetA</fullName>
    </recommendedName>
</protein>
<proteinExistence type="predicted"/>
<feature type="compositionally biased region" description="Polar residues" evidence="1">
    <location>
        <begin position="349"/>
        <end position="361"/>
    </location>
</feature>
<feature type="compositionally biased region" description="Polar residues" evidence="1">
    <location>
        <begin position="510"/>
        <end position="532"/>
    </location>
</feature>
<comment type="caution">
    <text evidence="2">The sequence shown here is derived from an EMBL/GenBank/DDBJ whole genome shotgun (WGS) entry which is preliminary data.</text>
</comment>
<feature type="compositionally biased region" description="Low complexity" evidence="1">
    <location>
        <begin position="704"/>
        <end position="717"/>
    </location>
</feature>
<sequence length="797" mass="84985">MDTQGLVMDGGFDQYQQLQQQLAQMSQKEIDQMNSVLSQFQLMPPAVGSEGLDSDNLFGDDENYHFSQQQARQQAQQQHTMYLQSIYIQQLREQNEQMRQIQESMSRGRTMKQRNASSSPKKTGRFESIYATLRNKATNMRRSRTAFMHEAVPSTVAPMALLNDAGMPEGIVNKNHHAHYRSHHPDDLDLDLDLSNAHAAAMGHYPPTPPLTGTLSSLSSTSSTSASGCSSVASSVGGDAPQFHHLVAAQIPQHSLQNHHHRVDHNQNVSEENLHPADMANFVSGLVDDPFGADTNALFGGGGHPGPQPHPQHAMLALRPHVKTEYPPQPQSQSQPPLSGVSSACWPVTASTPSGKGSPQHLQDDNDVTPVTAAINIPGRSNGLQVSPSAYLANAAANMSGSSVIASASATAALAAMAAGMKPDPSSMAMDTDEDWWQSSVVESAVGDPLEQSTKSSEADGLYTTSSMPTGFPPEFIAANPQAFDANGNLVFYMPDMATNGLMIHMPPSSGATTPGSQQNQYYFPGITSNTGFPPPPPMPATEHEYRHDHRATTNGGSRRPKPRAPSAGARYHSSRGDGLHSPRKRSSVTNLPTVSSNDDGSGISAAAMTAPSTPRGHQLGRRSHSMQALPRTSPTPGGGSFNTLPSGATTPSNGAIRKRRSASNMRRVSSTQGITSLTAAAAIATAVGASTTEPKTPSRRQRSTSAEASRPRSAASNGGLEIGFVNFTPHDHKSLMNGVAPSGSSKTKARRERELQEKTRKFSERLVRAMAETGDKDAAMRQLEAEGLNDLGAIAL</sequence>
<keyword evidence="3" id="KW-1185">Reference proteome</keyword>
<feature type="region of interest" description="Disordered" evidence="1">
    <location>
        <begin position="206"/>
        <end position="228"/>
    </location>
</feature>
<organism evidence="2 3">
    <name type="scientific">Sporothrix stenoceras</name>
    <dbReference type="NCBI Taxonomy" id="5173"/>
    <lineage>
        <taxon>Eukaryota</taxon>
        <taxon>Fungi</taxon>
        <taxon>Dikarya</taxon>
        <taxon>Ascomycota</taxon>
        <taxon>Pezizomycotina</taxon>
        <taxon>Sordariomycetes</taxon>
        <taxon>Sordariomycetidae</taxon>
        <taxon>Ophiostomatales</taxon>
        <taxon>Ophiostomataceae</taxon>
        <taxon>Sporothrix</taxon>
    </lineage>
</organism>
<evidence type="ECO:0000313" key="2">
    <source>
        <dbReference type="EMBL" id="KAL1903132.1"/>
    </source>
</evidence>